<dbReference type="KEGG" id="bcom:BAUCODRAFT_262923"/>
<dbReference type="Proteomes" id="UP000011761">
    <property type="component" value="Unassembled WGS sequence"/>
</dbReference>
<dbReference type="GeneID" id="19110397"/>
<dbReference type="EMBL" id="KB445561">
    <property type="protein sequence ID" value="EMC92802.1"/>
    <property type="molecule type" value="Genomic_DNA"/>
</dbReference>
<protein>
    <submittedName>
        <fullName evidence="1">Uncharacterized protein</fullName>
    </submittedName>
</protein>
<dbReference type="HOGENOM" id="CLU_2739617_0_0_1"/>
<evidence type="ECO:0000313" key="2">
    <source>
        <dbReference type="Proteomes" id="UP000011761"/>
    </source>
</evidence>
<keyword evidence="2" id="KW-1185">Reference proteome</keyword>
<reference evidence="1 2" key="1">
    <citation type="journal article" date="2012" name="PLoS Pathog.">
        <title>Diverse lifestyles and strategies of plant pathogenesis encoded in the genomes of eighteen Dothideomycetes fungi.</title>
        <authorList>
            <person name="Ohm R.A."/>
            <person name="Feau N."/>
            <person name="Henrissat B."/>
            <person name="Schoch C.L."/>
            <person name="Horwitz B.A."/>
            <person name="Barry K.W."/>
            <person name="Condon B.J."/>
            <person name="Copeland A.C."/>
            <person name="Dhillon B."/>
            <person name="Glaser F."/>
            <person name="Hesse C.N."/>
            <person name="Kosti I."/>
            <person name="LaButti K."/>
            <person name="Lindquist E.A."/>
            <person name="Lucas S."/>
            <person name="Salamov A.A."/>
            <person name="Bradshaw R.E."/>
            <person name="Ciuffetti L."/>
            <person name="Hamelin R.C."/>
            <person name="Kema G.H.J."/>
            <person name="Lawrence C."/>
            <person name="Scott J.A."/>
            <person name="Spatafora J.W."/>
            <person name="Turgeon B.G."/>
            <person name="de Wit P.J.G.M."/>
            <person name="Zhong S."/>
            <person name="Goodwin S.B."/>
            <person name="Grigoriev I.V."/>
        </authorList>
    </citation>
    <scope>NUCLEOTIDE SEQUENCE [LARGE SCALE GENOMIC DNA]</scope>
    <source>
        <strain evidence="1 2">UAMH 10762</strain>
    </source>
</reference>
<organism evidence="1 2">
    <name type="scientific">Baudoinia panamericana (strain UAMH 10762)</name>
    <name type="common">Angels' share fungus</name>
    <name type="synonym">Baudoinia compniacensis (strain UAMH 10762)</name>
    <dbReference type="NCBI Taxonomy" id="717646"/>
    <lineage>
        <taxon>Eukaryota</taxon>
        <taxon>Fungi</taxon>
        <taxon>Dikarya</taxon>
        <taxon>Ascomycota</taxon>
        <taxon>Pezizomycotina</taxon>
        <taxon>Dothideomycetes</taxon>
        <taxon>Dothideomycetidae</taxon>
        <taxon>Mycosphaerellales</taxon>
        <taxon>Teratosphaeriaceae</taxon>
        <taxon>Baudoinia</taxon>
    </lineage>
</organism>
<dbReference type="RefSeq" id="XP_007680123.1">
    <property type="nucleotide sequence ID" value="XM_007681933.1"/>
</dbReference>
<name>M2LFI3_BAUPA</name>
<dbReference type="AlphaFoldDB" id="M2LFI3"/>
<evidence type="ECO:0000313" key="1">
    <source>
        <dbReference type="EMBL" id="EMC92802.1"/>
    </source>
</evidence>
<sequence length="71" mass="8068">MALLKARPRVPSGRIRSARHSLVRHFRASARRGCPGRHRLGRGTSGVRRKGKGRGSLWYAYMYCFRGLVSE</sequence>
<accession>M2LFI3</accession>
<gene>
    <name evidence="1" type="ORF">BAUCODRAFT_262923</name>
</gene>
<proteinExistence type="predicted"/>